<evidence type="ECO:0000256" key="1">
    <source>
        <dbReference type="ARBA" id="ARBA00006484"/>
    </source>
</evidence>
<reference evidence="2" key="1">
    <citation type="submission" date="2016-06" db="EMBL/GenBank/DDBJ databases">
        <title>Complete Genome Sequence of Pandoraea faecigallinarum DSM-23572.</title>
        <authorList>
            <person name="Yong D."/>
            <person name="Ee R."/>
            <person name="Lim Y.-L."/>
            <person name="Yin W.-F."/>
            <person name="Chan K.-G."/>
        </authorList>
    </citation>
    <scope>NUCLEOTIDE SEQUENCE</scope>
    <source>
        <strain evidence="2">DSM 23572</strain>
    </source>
</reference>
<dbReference type="CDD" id="cd05233">
    <property type="entry name" value="SDR_c"/>
    <property type="match status" value="1"/>
</dbReference>
<dbReference type="Gene3D" id="3.40.50.720">
    <property type="entry name" value="NAD(P)-binding Rossmann-like Domain"/>
    <property type="match status" value="1"/>
</dbReference>
<name>A0A0H3WXL0_9BURK</name>
<accession>A0A0H3WXL0</accession>
<evidence type="ECO:0000313" key="3">
    <source>
        <dbReference type="Proteomes" id="UP000035651"/>
    </source>
</evidence>
<dbReference type="PRINTS" id="PR00080">
    <property type="entry name" value="SDRFAMILY"/>
</dbReference>
<comment type="similarity">
    <text evidence="1">Belongs to the short-chain dehydrogenases/reductases (SDR) family.</text>
</comment>
<dbReference type="InterPro" id="IPR020904">
    <property type="entry name" value="Sc_DH/Rdtase_CS"/>
</dbReference>
<dbReference type="AlphaFoldDB" id="A0A0H3WXL0"/>
<dbReference type="SUPFAM" id="SSF51735">
    <property type="entry name" value="NAD(P)-binding Rossmann-fold domains"/>
    <property type="match status" value="1"/>
</dbReference>
<dbReference type="PROSITE" id="PS00061">
    <property type="entry name" value="ADH_SHORT"/>
    <property type="match status" value="1"/>
</dbReference>
<proteinExistence type="inferred from homology"/>
<dbReference type="Proteomes" id="UP000035651">
    <property type="component" value="Chromosome"/>
</dbReference>
<dbReference type="RefSeq" id="WP_047907179.1">
    <property type="nucleotide sequence ID" value="NZ_CP011807.3"/>
</dbReference>
<dbReference type="KEGG" id="pfg:AB870_16555"/>
<dbReference type="Pfam" id="PF13561">
    <property type="entry name" value="adh_short_C2"/>
    <property type="match status" value="1"/>
</dbReference>
<dbReference type="InterPro" id="IPR002347">
    <property type="entry name" value="SDR_fam"/>
</dbReference>
<dbReference type="PATRIC" id="fig|656179.3.peg.3525"/>
<dbReference type="NCBIfam" id="NF005559">
    <property type="entry name" value="PRK07231.1"/>
    <property type="match status" value="1"/>
</dbReference>
<dbReference type="InterPro" id="IPR036291">
    <property type="entry name" value="NAD(P)-bd_dom_sf"/>
</dbReference>
<keyword evidence="3" id="KW-1185">Reference proteome</keyword>
<dbReference type="STRING" id="656179.AB870_16555"/>
<evidence type="ECO:0000313" key="2">
    <source>
        <dbReference type="EMBL" id="AKM31383.1"/>
    </source>
</evidence>
<protein>
    <submittedName>
        <fullName evidence="2">3-oxoacyl-ACP reductase</fullName>
    </submittedName>
</protein>
<dbReference type="GO" id="GO:0016616">
    <property type="term" value="F:oxidoreductase activity, acting on the CH-OH group of donors, NAD or NADP as acceptor"/>
    <property type="evidence" value="ECO:0007669"/>
    <property type="project" value="TreeGrafter"/>
</dbReference>
<organism evidence="2 3">
    <name type="scientific">Pandoraea faecigallinarum</name>
    <dbReference type="NCBI Taxonomy" id="656179"/>
    <lineage>
        <taxon>Bacteria</taxon>
        <taxon>Pseudomonadati</taxon>
        <taxon>Pseudomonadota</taxon>
        <taxon>Betaproteobacteria</taxon>
        <taxon>Burkholderiales</taxon>
        <taxon>Burkholderiaceae</taxon>
        <taxon>Pandoraea</taxon>
    </lineage>
</organism>
<dbReference type="PANTHER" id="PTHR42760">
    <property type="entry name" value="SHORT-CHAIN DEHYDROGENASES/REDUCTASES FAMILY MEMBER"/>
    <property type="match status" value="1"/>
</dbReference>
<gene>
    <name evidence="2" type="ORF">AB870_16555</name>
</gene>
<dbReference type="EMBL" id="CP011807">
    <property type="protein sequence ID" value="AKM31383.1"/>
    <property type="molecule type" value="Genomic_DNA"/>
</dbReference>
<dbReference type="PRINTS" id="PR00081">
    <property type="entry name" value="GDHRDH"/>
</dbReference>
<sequence length="271" mass="28545">MARAGEPAPRRLEGRVALVFGAGSIGDGWGNGKAAAVAYARHGAKVVAVDLHQAAAHATREVIAVQGDEAIAVAADVTNRAHVERAVAAAIETYGRIDILHNNVGITSQGGPVETTEDMWDRVMTVNVKSMFLTCKAVLPVMEAQGNGAIVNIGALGGVRWTGYAYCAYAASKGAVNSFTQSVALQYASRGIRANCILPGVMDTPHIYQQISGFYKSAQEMVDARNRLSPTGRMGDGWDVANAAVFLASDEARYINGVELLVDGGMHARCN</sequence>
<dbReference type="FunFam" id="3.40.50.720:FF:000084">
    <property type="entry name" value="Short-chain dehydrogenase reductase"/>
    <property type="match status" value="1"/>
</dbReference>
<dbReference type="OrthoDB" id="9178657at2"/>